<evidence type="ECO:0000256" key="9">
    <source>
        <dbReference type="RuleBase" id="RU004391"/>
    </source>
</evidence>
<dbReference type="UniPathway" id="UPA00142">
    <property type="reaction ID" value="UER00209"/>
</dbReference>
<evidence type="ECO:0000256" key="7">
    <source>
        <dbReference type="ARBA" id="ARBA00048819"/>
    </source>
</evidence>
<dbReference type="EC" id="6.3.2.2" evidence="2 9"/>
<dbReference type="Pfam" id="PF04262">
    <property type="entry name" value="Glu_cys_ligase"/>
    <property type="match status" value="2"/>
</dbReference>
<keyword evidence="4 8" id="KW-0317">Glutathione biosynthesis</keyword>
<dbReference type="RefSeq" id="WP_125071665.1">
    <property type="nucleotide sequence ID" value="NZ_QWZQ01000009.1"/>
</dbReference>
<dbReference type="SUPFAM" id="SSF55931">
    <property type="entry name" value="Glutamine synthetase/guanido kinase"/>
    <property type="match status" value="1"/>
</dbReference>
<dbReference type="InterPro" id="IPR007370">
    <property type="entry name" value="Glu_cys_ligase"/>
</dbReference>
<evidence type="ECO:0000256" key="5">
    <source>
        <dbReference type="ARBA" id="ARBA00022741"/>
    </source>
</evidence>
<evidence type="ECO:0000256" key="3">
    <source>
        <dbReference type="ARBA" id="ARBA00022598"/>
    </source>
</evidence>
<comment type="pathway">
    <text evidence="1 9">Sulfur metabolism; glutathione biosynthesis; glutathione from L-cysteine and L-glutamate: step 1/2.</text>
</comment>
<accession>A0A426D984</accession>
<dbReference type="GO" id="GO:0046872">
    <property type="term" value="F:metal ion binding"/>
    <property type="evidence" value="ECO:0007669"/>
    <property type="project" value="TreeGrafter"/>
</dbReference>
<comment type="caution">
    <text evidence="11">The sequence shown here is derived from an EMBL/GenBank/DDBJ whole genome shotgun (WGS) entry which is preliminary data.</text>
</comment>
<evidence type="ECO:0000256" key="8">
    <source>
        <dbReference type="RuleBase" id="RU003544"/>
    </source>
</evidence>
<feature type="domain" description="Glutamate--cysteine ligase" evidence="10">
    <location>
        <begin position="252"/>
        <end position="322"/>
    </location>
</feature>
<evidence type="ECO:0000259" key="10">
    <source>
        <dbReference type="Pfam" id="PF04262"/>
    </source>
</evidence>
<sequence>MDFQPLLRAVATSNNLKMVRVGLEREGQRVTPDGQLATTDFKTVGMDRVANVTRDFAETQLELVTPVATSTAQALRELTTIQREVVGQLNPRELIWPLSTPPQLPVDEQQIVIAKLANRDAVTYRQYLAQHYGRRRQMLSGLHFNFELAPQLVTAMFARQNEYGTLAEFRNALYLHVAQNYLRYRWLITYRYGATPTSWPNLYVDQKQPKEPVRSLRNSRYGYVNAPDVRVSYQSLNAYLVDLVRLVQRGRLSEEKEFYGHVRLRGGHRVLDLATTGIEYLEIRHLDLNPYAPVGINRKQLAFVHAFLLLMLWLPAPRAVDEAVKRGDGLNESVALQRPWERPNALREGRWLMQQLAGMLAQLPGPTPTTVIADVTRELNDPAQTLAARWWRACQTTDPTELAVQLAERHGETLLDGSGFSGKG</sequence>
<proteinExistence type="inferred from homology"/>
<name>A0A426D984_9LACO</name>
<evidence type="ECO:0000313" key="12">
    <source>
        <dbReference type="Proteomes" id="UP000283633"/>
    </source>
</evidence>
<dbReference type="GO" id="GO:0004357">
    <property type="term" value="F:glutamate-cysteine ligase activity"/>
    <property type="evidence" value="ECO:0007669"/>
    <property type="project" value="UniProtKB-EC"/>
</dbReference>
<dbReference type="GO" id="GO:0005524">
    <property type="term" value="F:ATP binding"/>
    <property type="evidence" value="ECO:0007669"/>
    <property type="project" value="UniProtKB-KW"/>
</dbReference>
<keyword evidence="12" id="KW-1185">Reference proteome</keyword>
<reference evidence="11 12" key="1">
    <citation type="submission" date="2018-08" db="EMBL/GenBank/DDBJ databases">
        <title>Genome Lactobacillus garii FI11369.</title>
        <authorList>
            <person name="Diaz M."/>
            <person name="Narbad A."/>
        </authorList>
    </citation>
    <scope>NUCLEOTIDE SEQUENCE [LARGE SCALE GENOMIC DNA]</scope>
    <source>
        <strain evidence="11 12">FI11369</strain>
    </source>
</reference>
<keyword evidence="5" id="KW-0547">Nucleotide-binding</keyword>
<dbReference type="Gene3D" id="3.30.590.20">
    <property type="match status" value="1"/>
</dbReference>
<dbReference type="PANTHER" id="PTHR38761:SF1">
    <property type="entry name" value="GLUTAMATE--CYSTEINE LIGASE"/>
    <property type="match status" value="1"/>
</dbReference>
<comment type="catalytic activity">
    <reaction evidence="7 9">
        <text>L-cysteine + L-glutamate + ATP = gamma-L-glutamyl-L-cysteine + ADP + phosphate + H(+)</text>
        <dbReference type="Rhea" id="RHEA:13285"/>
        <dbReference type="ChEBI" id="CHEBI:15378"/>
        <dbReference type="ChEBI" id="CHEBI:29985"/>
        <dbReference type="ChEBI" id="CHEBI:30616"/>
        <dbReference type="ChEBI" id="CHEBI:35235"/>
        <dbReference type="ChEBI" id="CHEBI:43474"/>
        <dbReference type="ChEBI" id="CHEBI:58173"/>
        <dbReference type="ChEBI" id="CHEBI:456216"/>
        <dbReference type="EC" id="6.3.2.2"/>
    </reaction>
</comment>
<gene>
    <name evidence="11" type="ORF">D1831_04145</name>
</gene>
<evidence type="ECO:0000256" key="1">
    <source>
        <dbReference type="ARBA" id="ARBA00005006"/>
    </source>
</evidence>
<feature type="domain" description="Glutamate--cysteine ligase" evidence="10">
    <location>
        <begin position="9"/>
        <end position="248"/>
    </location>
</feature>
<dbReference type="OrthoDB" id="9803907at2"/>
<evidence type="ECO:0000256" key="6">
    <source>
        <dbReference type="ARBA" id="ARBA00022840"/>
    </source>
</evidence>
<dbReference type="InterPro" id="IPR006334">
    <property type="entry name" value="Glut_cys_ligase"/>
</dbReference>
<keyword evidence="3 8" id="KW-0436">Ligase</keyword>
<evidence type="ECO:0000313" key="11">
    <source>
        <dbReference type="EMBL" id="RRK11143.1"/>
    </source>
</evidence>
<dbReference type="GO" id="GO:0005829">
    <property type="term" value="C:cytosol"/>
    <property type="evidence" value="ECO:0007669"/>
    <property type="project" value="TreeGrafter"/>
</dbReference>
<dbReference type="EMBL" id="QWZQ01000009">
    <property type="protein sequence ID" value="RRK11143.1"/>
    <property type="molecule type" value="Genomic_DNA"/>
</dbReference>
<evidence type="ECO:0000256" key="4">
    <source>
        <dbReference type="ARBA" id="ARBA00022684"/>
    </source>
</evidence>
<dbReference type="PANTHER" id="PTHR38761">
    <property type="entry name" value="GLUTAMATE--CYSTEINE LIGASE"/>
    <property type="match status" value="1"/>
</dbReference>
<dbReference type="AlphaFoldDB" id="A0A426D984"/>
<organism evidence="11 12">
    <name type="scientific">Lactiplantibacillus garii</name>
    <dbReference type="NCBI Taxonomy" id="2306423"/>
    <lineage>
        <taxon>Bacteria</taxon>
        <taxon>Bacillati</taxon>
        <taxon>Bacillota</taxon>
        <taxon>Bacilli</taxon>
        <taxon>Lactobacillales</taxon>
        <taxon>Lactobacillaceae</taxon>
        <taxon>Lactiplantibacillus</taxon>
    </lineage>
</organism>
<protein>
    <recommendedName>
        <fullName evidence="2 9">Glutamate--cysteine ligase</fullName>
        <ecNumber evidence="2 9">6.3.2.2</ecNumber>
    </recommendedName>
</protein>
<keyword evidence="6" id="KW-0067">ATP-binding</keyword>
<evidence type="ECO:0000256" key="2">
    <source>
        <dbReference type="ARBA" id="ARBA00012220"/>
    </source>
</evidence>
<dbReference type="Proteomes" id="UP000283633">
    <property type="component" value="Unassembled WGS sequence"/>
</dbReference>
<comment type="similarity">
    <text evidence="8">Belongs to the glutamate--cysteine ligase type 1 family.</text>
</comment>
<dbReference type="GO" id="GO:0006750">
    <property type="term" value="P:glutathione biosynthetic process"/>
    <property type="evidence" value="ECO:0007669"/>
    <property type="project" value="UniProtKB-UniPathway"/>
</dbReference>
<dbReference type="InterPro" id="IPR014746">
    <property type="entry name" value="Gln_synth/guanido_kin_cat_dom"/>
</dbReference>